<name>A0ACD3YTB0_FUSSC</name>
<gene>
    <name evidence="1" type="ORF">LCI18_003018</name>
</gene>
<dbReference type="Proteomes" id="UP000830768">
    <property type="component" value="Chromosome 3"/>
</dbReference>
<evidence type="ECO:0000313" key="2">
    <source>
        <dbReference type="Proteomes" id="UP000830768"/>
    </source>
</evidence>
<protein>
    <submittedName>
        <fullName evidence="1">Uncharacterized protein</fullName>
    </submittedName>
</protein>
<reference evidence="1" key="1">
    <citation type="submission" date="2021-11" db="EMBL/GenBank/DDBJ databases">
        <title>Fusarium solani-melongenae Genome sequencing and assembly.</title>
        <authorList>
            <person name="Xie S."/>
            <person name="Huang L."/>
            <person name="Zhang X."/>
        </authorList>
    </citation>
    <scope>NUCLEOTIDE SEQUENCE</scope>
    <source>
        <strain evidence="1">CRI 24-3</strain>
    </source>
</reference>
<evidence type="ECO:0000313" key="1">
    <source>
        <dbReference type="EMBL" id="UPK92083.1"/>
    </source>
</evidence>
<accession>A0ACD3YTB0</accession>
<proteinExistence type="predicted"/>
<organism evidence="1 2">
    <name type="scientific">Fusarium solani subsp. cucurbitae</name>
    <name type="common">Neocosmosporum cucurbitae</name>
    <dbReference type="NCBI Taxonomy" id="2747967"/>
    <lineage>
        <taxon>Eukaryota</taxon>
        <taxon>Fungi</taxon>
        <taxon>Dikarya</taxon>
        <taxon>Ascomycota</taxon>
        <taxon>Pezizomycotina</taxon>
        <taxon>Sordariomycetes</taxon>
        <taxon>Hypocreomycetidae</taxon>
        <taxon>Hypocreales</taxon>
        <taxon>Nectriaceae</taxon>
        <taxon>Fusarium</taxon>
        <taxon>Fusarium solani species complex</taxon>
    </lineage>
</organism>
<sequence>MVPVHIHIALLFFGWWLTQRITAEEPPSAFNRGVALYIELYAAAVVLVLLLNPRLAARTIRERIAGYLKFTEGIQQLWTLYSHQAAYFSFTDRFPEQIASLVNFYASSPRSSTTTTTGNKSPYTYSSLAGKNHIRLLLLCPASTPEAPLRGYLLPTHVDGKNLSYAALFYSKPLSLALNLVNALRAIRDEVSHIPIWVDQICINQADIDERYVRIWIGDDTQDGSVAKAFNLVQHLGSFDSRLYKEFTPSNGVGDCDVDVQTCRKYGIPLLHEAMSEYATLVSFICRPWFSRSWTVQEVALNANIKVSCGSSVIAFIPLWTAISFCSQQFSSSVGSVPRNIREAYESLSLAFAGSTAWGRRNLLAVLRDHRYYLSTEARDKVFAFLSIAADAHDLGIVADYSLCARSVFTKTAAKMIRHCPNLDILSYATPWPRLENSEGGGIALGKCKDATNRCQDVSHPLTLPSWAPDWSTVVDCGSFRPIGPAKRLINFSATGNSRHKPQFRKNDTQLGLQGIILDQVAQRVFLG</sequence>
<keyword evidence="2" id="KW-1185">Reference proteome</keyword>
<dbReference type="EMBL" id="CP090032">
    <property type="protein sequence ID" value="UPK92083.1"/>
    <property type="molecule type" value="Genomic_DNA"/>
</dbReference>